<feature type="domain" description="Cyclin C-terminal" evidence="5">
    <location>
        <begin position="210"/>
        <end position="331"/>
    </location>
</feature>
<evidence type="ECO:0000256" key="2">
    <source>
        <dbReference type="RuleBase" id="RU000383"/>
    </source>
</evidence>
<dbReference type="InterPro" id="IPR013763">
    <property type="entry name" value="Cyclin-like_dom"/>
</dbReference>
<reference evidence="6 7" key="1">
    <citation type="submission" date="2024-10" db="EMBL/GenBank/DDBJ databases">
        <title>Updated reference genomes for cyclostephanoid diatoms.</title>
        <authorList>
            <person name="Roberts W.R."/>
            <person name="Alverson A.J."/>
        </authorList>
    </citation>
    <scope>NUCLEOTIDE SEQUENCE [LARGE SCALE GENOMIC DNA]</scope>
    <source>
        <strain evidence="6 7">AJA232-27</strain>
    </source>
</reference>
<dbReference type="SMART" id="SM00385">
    <property type="entry name" value="CYCLIN"/>
    <property type="match status" value="2"/>
</dbReference>
<feature type="region of interest" description="Disordered" evidence="3">
    <location>
        <begin position="68"/>
        <end position="104"/>
    </location>
</feature>
<name>A0ABD3MGJ5_9STRA</name>
<dbReference type="EMBL" id="JALLBG020000147">
    <property type="protein sequence ID" value="KAL3761804.1"/>
    <property type="molecule type" value="Genomic_DNA"/>
</dbReference>
<dbReference type="Gene3D" id="1.10.472.10">
    <property type="entry name" value="Cyclin-like"/>
    <property type="match status" value="2"/>
</dbReference>
<comment type="caution">
    <text evidence="6">The sequence shown here is derived from an EMBL/GenBank/DDBJ whole genome shotgun (WGS) entry which is preliminary data.</text>
</comment>
<evidence type="ECO:0000259" key="5">
    <source>
        <dbReference type="SMART" id="SM01332"/>
    </source>
</evidence>
<keyword evidence="7" id="KW-1185">Reference proteome</keyword>
<dbReference type="Pfam" id="PF02984">
    <property type="entry name" value="Cyclin_C"/>
    <property type="match status" value="1"/>
</dbReference>
<evidence type="ECO:0000256" key="1">
    <source>
        <dbReference type="ARBA" id="ARBA00023127"/>
    </source>
</evidence>
<dbReference type="Proteomes" id="UP001530293">
    <property type="component" value="Unassembled WGS sequence"/>
</dbReference>
<dbReference type="InterPro" id="IPR004367">
    <property type="entry name" value="Cyclin_C-dom"/>
</dbReference>
<dbReference type="FunFam" id="1.10.472.10:FF:000093">
    <property type="entry name" value="Predicted protein"/>
    <property type="match status" value="1"/>
</dbReference>
<protein>
    <submittedName>
        <fullName evidence="6">Uncharacterized protein</fullName>
    </submittedName>
</protein>
<dbReference type="InterPro" id="IPR006671">
    <property type="entry name" value="Cyclin_N"/>
</dbReference>
<evidence type="ECO:0000313" key="7">
    <source>
        <dbReference type="Proteomes" id="UP001530293"/>
    </source>
</evidence>
<evidence type="ECO:0000313" key="6">
    <source>
        <dbReference type="EMBL" id="KAL3761804.1"/>
    </source>
</evidence>
<feature type="region of interest" description="Disordered" evidence="3">
    <location>
        <begin position="316"/>
        <end position="383"/>
    </location>
</feature>
<sequence>MMVCRREATDYLLDISQRLMAMRDQEASNYAVPDYLAAEWQLKLKEAAEEAAVIMTDGNGNNGAVAARNGTNSNHTATTATTTGNRISPGAGSQAGSSSSTSNNTQINELWREKICEWCYQVVDHFDFNREVVSVTMSYLDRYLATRTVNRRIFQLAAMTALYLAIKLFEPGKLRMSSLIDLSRGYFMSEHIVTMEDSMLQSLKWHVHPPTPLAYCRDFMGLVSSDIHPVARHDVNELARFMTELSVCDYWFVTKKPSSIALASLINAMELQGPRRIENRHKMEFLSRVAELGMDITNDDEIVECYERLAEMYRSGGYSPNLEDSSPSNPLEEEDEDEEDGSSARDARVATISPTGVADGPDVLFDGTSATTASDNEEEMECA</sequence>
<comment type="similarity">
    <text evidence="2">Belongs to the cyclin family.</text>
</comment>
<feature type="compositionally biased region" description="Acidic residues" evidence="3">
    <location>
        <begin position="331"/>
        <end position="341"/>
    </location>
</feature>
<keyword evidence="1 2" id="KW-0195">Cyclin</keyword>
<evidence type="ECO:0000259" key="4">
    <source>
        <dbReference type="SMART" id="SM00385"/>
    </source>
</evidence>
<dbReference type="AlphaFoldDB" id="A0ABD3MGJ5"/>
<dbReference type="InterPro" id="IPR039361">
    <property type="entry name" value="Cyclin"/>
</dbReference>
<dbReference type="SMART" id="SM01332">
    <property type="entry name" value="Cyclin_C"/>
    <property type="match status" value="1"/>
</dbReference>
<gene>
    <name evidence="6" type="ORF">ACHAWU_001320</name>
</gene>
<dbReference type="InterPro" id="IPR036915">
    <property type="entry name" value="Cyclin-like_sf"/>
</dbReference>
<dbReference type="CDD" id="cd20537">
    <property type="entry name" value="CYCLIN_CCNO-like_rpt2"/>
    <property type="match status" value="1"/>
</dbReference>
<dbReference type="Pfam" id="PF00134">
    <property type="entry name" value="Cyclin_N"/>
    <property type="match status" value="1"/>
</dbReference>
<dbReference type="PANTHER" id="PTHR10177">
    <property type="entry name" value="CYCLINS"/>
    <property type="match status" value="1"/>
</dbReference>
<feature type="domain" description="Cyclin-like" evidence="4">
    <location>
        <begin position="218"/>
        <end position="311"/>
    </location>
</feature>
<evidence type="ECO:0000256" key="3">
    <source>
        <dbReference type="SAM" id="MobiDB-lite"/>
    </source>
</evidence>
<dbReference type="SUPFAM" id="SSF47954">
    <property type="entry name" value="Cyclin-like"/>
    <property type="match status" value="2"/>
</dbReference>
<accession>A0ABD3MGJ5</accession>
<proteinExistence type="inferred from homology"/>
<organism evidence="6 7">
    <name type="scientific">Discostella pseudostelligera</name>
    <dbReference type="NCBI Taxonomy" id="259834"/>
    <lineage>
        <taxon>Eukaryota</taxon>
        <taxon>Sar</taxon>
        <taxon>Stramenopiles</taxon>
        <taxon>Ochrophyta</taxon>
        <taxon>Bacillariophyta</taxon>
        <taxon>Coscinodiscophyceae</taxon>
        <taxon>Thalassiosirophycidae</taxon>
        <taxon>Stephanodiscales</taxon>
        <taxon>Stephanodiscaceae</taxon>
        <taxon>Discostella</taxon>
    </lineage>
</organism>
<feature type="domain" description="Cyclin-like" evidence="4">
    <location>
        <begin position="117"/>
        <end position="201"/>
    </location>
</feature>